<accession>A0ACC1JNC9</accession>
<evidence type="ECO:0000313" key="2">
    <source>
        <dbReference type="Proteomes" id="UP001140066"/>
    </source>
</evidence>
<gene>
    <name evidence="1" type="ORF">GGI18_006580</name>
</gene>
<sequence length="51" mass="5709">MDYVQDNAKTIQDTIEQKQASYRGLLEIMQFKITQQQQAASSGAEKASTSK</sequence>
<organism evidence="1 2">
    <name type="scientific">Coemansia linderi</name>
    <dbReference type="NCBI Taxonomy" id="2663919"/>
    <lineage>
        <taxon>Eukaryota</taxon>
        <taxon>Fungi</taxon>
        <taxon>Fungi incertae sedis</taxon>
        <taxon>Zoopagomycota</taxon>
        <taxon>Kickxellomycotina</taxon>
        <taxon>Kickxellomycetes</taxon>
        <taxon>Kickxellales</taxon>
        <taxon>Kickxellaceae</taxon>
        <taxon>Coemansia</taxon>
    </lineage>
</organism>
<comment type="caution">
    <text evidence="1">The sequence shown here is derived from an EMBL/GenBank/DDBJ whole genome shotgun (WGS) entry which is preliminary data.</text>
</comment>
<reference evidence="1" key="1">
    <citation type="submission" date="2022-07" db="EMBL/GenBank/DDBJ databases">
        <title>Phylogenomic reconstructions and comparative analyses of Kickxellomycotina fungi.</title>
        <authorList>
            <person name="Reynolds N.K."/>
            <person name="Stajich J.E."/>
            <person name="Barry K."/>
            <person name="Grigoriev I.V."/>
            <person name="Crous P."/>
            <person name="Smith M.E."/>
        </authorList>
    </citation>
    <scope>NUCLEOTIDE SEQUENCE</scope>
    <source>
        <strain evidence="1">BCRC 34191</strain>
    </source>
</reference>
<dbReference type="EMBL" id="JANBUK010004466">
    <property type="protein sequence ID" value="KAJ2763835.1"/>
    <property type="molecule type" value="Genomic_DNA"/>
</dbReference>
<name>A0ACC1JNC9_9FUNG</name>
<protein>
    <submittedName>
        <fullName evidence="1">Uncharacterized protein</fullName>
    </submittedName>
</protein>
<keyword evidence="2" id="KW-1185">Reference proteome</keyword>
<evidence type="ECO:0000313" key="1">
    <source>
        <dbReference type="EMBL" id="KAJ2763835.1"/>
    </source>
</evidence>
<dbReference type="Proteomes" id="UP001140066">
    <property type="component" value="Unassembled WGS sequence"/>
</dbReference>
<proteinExistence type="predicted"/>